<accession>A0AAD8VAT0</accession>
<sequence length="159" mass="17664">MQLKRASFSLGPWPSYLVVRHGMLWPHDKLPSPRSRSLQSVATARSHGINVPCPLECAAYWMAHTAYSNDHTRDNFSKRSGKTGNQRLKRVASDSDVVSQTGKEKRGPHERVMNSCSSRPSYAGTGVTSIFLQPKIWTRNPGHQASQHGPSAITCLPRE</sequence>
<dbReference type="EMBL" id="JAHLJV010000005">
    <property type="protein sequence ID" value="KAK1598443.1"/>
    <property type="molecule type" value="Genomic_DNA"/>
</dbReference>
<reference evidence="2" key="1">
    <citation type="submission" date="2021-06" db="EMBL/GenBank/DDBJ databases">
        <title>Comparative genomics, transcriptomics and evolutionary studies reveal genomic signatures of adaptation to plant cell wall in hemibiotrophic fungi.</title>
        <authorList>
            <consortium name="DOE Joint Genome Institute"/>
            <person name="Baroncelli R."/>
            <person name="Diaz J.F."/>
            <person name="Benocci T."/>
            <person name="Peng M."/>
            <person name="Battaglia E."/>
            <person name="Haridas S."/>
            <person name="Andreopoulos W."/>
            <person name="Labutti K."/>
            <person name="Pangilinan J."/>
            <person name="Floch G.L."/>
            <person name="Makela M.R."/>
            <person name="Henrissat B."/>
            <person name="Grigoriev I.V."/>
            <person name="Crouch J.A."/>
            <person name="De Vries R.P."/>
            <person name="Sukno S.A."/>
            <person name="Thon M.R."/>
        </authorList>
    </citation>
    <scope>NUCLEOTIDE SEQUENCE</scope>
    <source>
        <strain evidence="2">CBS 125086</strain>
    </source>
</reference>
<organism evidence="2 3">
    <name type="scientific">Colletotrichum navitas</name>
    <dbReference type="NCBI Taxonomy" id="681940"/>
    <lineage>
        <taxon>Eukaryota</taxon>
        <taxon>Fungi</taxon>
        <taxon>Dikarya</taxon>
        <taxon>Ascomycota</taxon>
        <taxon>Pezizomycotina</taxon>
        <taxon>Sordariomycetes</taxon>
        <taxon>Hypocreomycetidae</taxon>
        <taxon>Glomerellales</taxon>
        <taxon>Glomerellaceae</taxon>
        <taxon>Colletotrichum</taxon>
        <taxon>Colletotrichum graminicola species complex</taxon>
    </lineage>
</organism>
<protein>
    <submittedName>
        <fullName evidence="2">Uncharacterized protein</fullName>
    </submittedName>
</protein>
<comment type="caution">
    <text evidence="2">The sequence shown here is derived from an EMBL/GenBank/DDBJ whole genome shotgun (WGS) entry which is preliminary data.</text>
</comment>
<gene>
    <name evidence="2" type="ORF">LY79DRAFT_539194</name>
</gene>
<dbReference type="AlphaFoldDB" id="A0AAD8VAT0"/>
<feature type="compositionally biased region" description="Basic and acidic residues" evidence="1">
    <location>
        <begin position="102"/>
        <end position="112"/>
    </location>
</feature>
<feature type="region of interest" description="Disordered" evidence="1">
    <location>
        <begin position="140"/>
        <end position="159"/>
    </location>
</feature>
<dbReference type="GeneID" id="85441035"/>
<keyword evidence="3" id="KW-1185">Reference proteome</keyword>
<evidence type="ECO:0000313" key="2">
    <source>
        <dbReference type="EMBL" id="KAK1598443.1"/>
    </source>
</evidence>
<feature type="region of interest" description="Disordered" evidence="1">
    <location>
        <begin position="71"/>
        <end position="119"/>
    </location>
</feature>
<proteinExistence type="predicted"/>
<dbReference type="RefSeq" id="XP_060419148.1">
    <property type="nucleotide sequence ID" value="XM_060556795.1"/>
</dbReference>
<evidence type="ECO:0000256" key="1">
    <source>
        <dbReference type="SAM" id="MobiDB-lite"/>
    </source>
</evidence>
<evidence type="ECO:0000313" key="3">
    <source>
        <dbReference type="Proteomes" id="UP001230504"/>
    </source>
</evidence>
<dbReference type="Proteomes" id="UP001230504">
    <property type="component" value="Unassembled WGS sequence"/>
</dbReference>
<name>A0AAD8VAT0_9PEZI</name>